<dbReference type="AlphaFoldDB" id="A0A0F9U3X6"/>
<gene>
    <name evidence="2" type="ORF">LCGC14_0576600</name>
</gene>
<organism evidence="2">
    <name type="scientific">marine sediment metagenome</name>
    <dbReference type="NCBI Taxonomy" id="412755"/>
    <lineage>
        <taxon>unclassified sequences</taxon>
        <taxon>metagenomes</taxon>
        <taxon>ecological metagenomes</taxon>
    </lineage>
</organism>
<sequence>MKRRMFKYIFSRIYLKVSIQKIKNKKITKKVKTMKFCTDCENILIPKNGNLFCRTCKKEFEFDNNTNDYIIVKKIQHHEGEIEPIILRGVLKTN</sequence>
<dbReference type="Pfam" id="PF02150">
    <property type="entry name" value="Zn_ribbon_RPB9"/>
    <property type="match status" value="1"/>
</dbReference>
<reference evidence="2" key="1">
    <citation type="journal article" date="2015" name="Nature">
        <title>Complex archaea that bridge the gap between prokaryotes and eukaryotes.</title>
        <authorList>
            <person name="Spang A."/>
            <person name="Saw J.H."/>
            <person name="Jorgensen S.L."/>
            <person name="Zaremba-Niedzwiedzka K."/>
            <person name="Martijn J."/>
            <person name="Lind A.E."/>
            <person name="van Eijk R."/>
            <person name="Schleper C."/>
            <person name="Guy L."/>
            <person name="Ettema T.J."/>
        </authorList>
    </citation>
    <scope>NUCLEOTIDE SEQUENCE</scope>
</reference>
<proteinExistence type="predicted"/>
<feature type="domain" description="DNA-directed RNA polymerase II subunit RPB9-like zinc ribbon" evidence="1">
    <location>
        <begin position="35"/>
        <end position="85"/>
    </location>
</feature>
<protein>
    <recommendedName>
        <fullName evidence="1">DNA-directed RNA polymerase II subunit RPB9-like zinc ribbon domain-containing protein</fullName>
    </recommendedName>
</protein>
<dbReference type="GO" id="GO:0006351">
    <property type="term" value="P:DNA-templated transcription"/>
    <property type="evidence" value="ECO:0007669"/>
    <property type="project" value="InterPro"/>
</dbReference>
<evidence type="ECO:0000313" key="2">
    <source>
        <dbReference type="EMBL" id="KKN56021.1"/>
    </source>
</evidence>
<dbReference type="SUPFAM" id="SSF57783">
    <property type="entry name" value="Zinc beta-ribbon"/>
    <property type="match status" value="1"/>
</dbReference>
<comment type="caution">
    <text evidence="2">The sequence shown here is derived from an EMBL/GenBank/DDBJ whole genome shotgun (WGS) entry which is preliminary data.</text>
</comment>
<name>A0A0F9U3X6_9ZZZZ</name>
<accession>A0A0F9U3X6</accession>
<dbReference type="InterPro" id="IPR001529">
    <property type="entry name" value="Zn_ribbon_RPB9"/>
</dbReference>
<evidence type="ECO:0000259" key="1">
    <source>
        <dbReference type="SMART" id="SM00661"/>
    </source>
</evidence>
<dbReference type="EMBL" id="LAZR01000862">
    <property type="protein sequence ID" value="KKN56021.1"/>
    <property type="molecule type" value="Genomic_DNA"/>
</dbReference>
<dbReference type="SMART" id="SM00661">
    <property type="entry name" value="RPOL9"/>
    <property type="match status" value="1"/>
</dbReference>